<protein>
    <submittedName>
        <fullName evidence="1">Uncharacterized protein</fullName>
    </submittedName>
</protein>
<proteinExistence type="predicted"/>
<sequence>MLRLTTKLVYEIKGNLIRFSALQRKFFTGSCHLNINSLTNTKTELSQQNRNPQMRVAMTPYCPLSQSERSLEFAFGKRLQPRIPNLQLGSGRTGLPIFKCVRRHLLQMVYYV</sequence>
<comment type="caution">
    <text evidence="1">The sequence shown here is derived from an EMBL/GenBank/DDBJ whole genome shotgun (WGS) entry which is preliminary data.</text>
</comment>
<dbReference type="Proteomes" id="UP001054837">
    <property type="component" value="Unassembled WGS sequence"/>
</dbReference>
<dbReference type="EMBL" id="BPLQ01006336">
    <property type="protein sequence ID" value="GIY21683.1"/>
    <property type="molecule type" value="Genomic_DNA"/>
</dbReference>
<evidence type="ECO:0000313" key="2">
    <source>
        <dbReference type="Proteomes" id="UP001054837"/>
    </source>
</evidence>
<accession>A0AAV4RH78</accession>
<keyword evidence="2" id="KW-1185">Reference proteome</keyword>
<reference evidence="1 2" key="1">
    <citation type="submission" date="2021-06" db="EMBL/GenBank/DDBJ databases">
        <title>Caerostris darwini draft genome.</title>
        <authorList>
            <person name="Kono N."/>
            <person name="Arakawa K."/>
        </authorList>
    </citation>
    <scope>NUCLEOTIDE SEQUENCE [LARGE SCALE GENOMIC DNA]</scope>
</reference>
<gene>
    <name evidence="1" type="ORF">CDAR_124651</name>
</gene>
<dbReference type="AlphaFoldDB" id="A0AAV4RH78"/>
<organism evidence="1 2">
    <name type="scientific">Caerostris darwini</name>
    <dbReference type="NCBI Taxonomy" id="1538125"/>
    <lineage>
        <taxon>Eukaryota</taxon>
        <taxon>Metazoa</taxon>
        <taxon>Ecdysozoa</taxon>
        <taxon>Arthropoda</taxon>
        <taxon>Chelicerata</taxon>
        <taxon>Arachnida</taxon>
        <taxon>Araneae</taxon>
        <taxon>Araneomorphae</taxon>
        <taxon>Entelegynae</taxon>
        <taxon>Araneoidea</taxon>
        <taxon>Araneidae</taxon>
        <taxon>Caerostris</taxon>
    </lineage>
</organism>
<evidence type="ECO:0000313" key="1">
    <source>
        <dbReference type="EMBL" id="GIY21683.1"/>
    </source>
</evidence>
<name>A0AAV4RH78_9ARAC</name>